<evidence type="ECO:0008006" key="4">
    <source>
        <dbReference type="Google" id="ProtNLM"/>
    </source>
</evidence>
<evidence type="ECO:0000313" key="3">
    <source>
        <dbReference type="Proteomes" id="UP000635606"/>
    </source>
</evidence>
<evidence type="ECO:0000256" key="1">
    <source>
        <dbReference type="SAM" id="MobiDB-lite"/>
    </source>
</evidence>
<proteinExistence type="predicted"/>
<feature type="region of interest" description="Disordered" evidence="1">
    <location>
        <begin position="355"/>
        <end position="387"/>
    </location>
</feature>
<dbReference type="AlphaFoldDB" id="A0A8J4EHL0"/>
<keyword evidence="3" id="KW-1185">Reference proteome</keyword>
<dbReference type="Gene3D" id="2.130.10.10">
    <property type="entry name" value="YVTN repeat-like/Quinoprotein amine dehydrogenase"/>
    <property type="match status" value="1"/>
</dbReference>
<dbReference type="RefSeq" id="WP_203934882.1">
    <property type="nucleotide sequence ID" value="NZ_BOPH01000149.1"/>
</dbReference>
<dbReference type="InterPro" id="IPR011748">
    <property type="entry name" value="Unchr_phage_tail-like"/>
</dbReference>
<dbReference type="Pfam" id="PF09684">
    <property type="entry name" value="Tail_P2_I"/>
    <property type="match status" value="1"/>
</dbReference>
<dbReference type="Proteomes" id="UP000635606">
    <property type="component" value="Unassembled WGS sequence"/>
</dbReference>
<gene>
    <name evidence="2" type="ORF">Voc01_100160</name>
</gene>
<dbReference type="InterPro" id="IPR015943">
    <property type="entry name" value="WD40/YVTN_repeat-like_dom_sf"/>
</dbReference>
<comment type="caution">
    <text evidence="2">The sequence shown here is derived from an EMBL/GenBank/DDBJ whole genome shotgun (WGS) entry which is preliminary data.</text>
</comment>
<name>A0A8J4EHL0_9ACTN</name>
<protein>
    <recommendedName>
        <fullName evidence="4">Phage tail protein</fullName>
    </recommendedName>
</protein>
<dbReference type="NCBIfam" id="TIGR02242">
    <property type="entry name" value="tail_TIGR02242"/>
    <property type="match status" value="1"/>
</dbReference>
<evidence type="ECO:0000313" key="2">
    <source>
        <dbReference type="EMBL" id="GIJ75099.1"/>
    </source>
</evidence>
<sequence>MPADRAYSRLAHPDQWTRCAHIGTALLDGGGVQLAWSEPKAARPDTTMPCTPPDTGPHGLTFDRWCRAYRSLPAEGRVAVLPDDLAHLTEPQFGEPRPGTLNRPRGLAVDDADRLYVAESGAAAVHVVDLRSQRLRGRLFIRSRRHPRIRPIDVAASGRQAIVLTRDPVRLWRFEGRRGPLPGPAVRRPAAARGLICTRVAAGGGRVLLLWSAPPDGPPAPGVVADATGTFAVTVDSATDITLEPDGVLVVARAPGSVFRRFRTNGAEIDPIGAPGYDGGAVTVAPNGRVAFTTAHGFAWTSGPSLLFEATGSVVSYRLDSGVPRTRWGRVFLDACLPRGTDLRLRCLTSDEDEVTDPIPGTAPARGGVPVLNPDTTPPLPSRLGLRDASVGRPLHRRVTGREQAWAQIDADDAFETYEAPVDAPPGRYLWIMLDLSGTTLSTPRVRSVRIEQPGHRLLNDLPRAWSRDERGAAFLQRFLAPAEGLLSELDDRAAARDLLLHPAAAPQQALPWLAGLLGLSLDRRWPETARRELLAEAFALFQVRGTPAMLERLLTIYLGPDVRVVENWRMRGLGGTVLGAAPSGPPAPAVAADGSATAGLGRFTVGGQPGERGDGYTVTAHRFTVLVPGRLDGERREVVTGLVERHKPAHTVAEICELGDGMRVGRQLHVGLTSFLGPDAGWNPAVVGQVAVGADGVVGLPAIGSRVGDDAAVGRVRTG</sequence>
<dbReference type="SUPFAM" id="SSF63829">
    <property type="entry name" value="Calcium-dependent phosphotriesterase"/>
    <property type="match status" value="1"/>
</dbReference>
<reference evidence="2" key="1">
    <citation type="submission" date="2021-01" db="EMBL/GenBank/DDBJ databases">
        <title>Whole genome shotgun sequence of Virgisporangium ochraceum NBRC 16418.</title>
        <authorList>
            <person name="Komaki H."/>
            <person name="Tamura T."/>
        </authorList>
    </citation>
    <scope>NUCLEOTIDE SEQUENCE</scope>
    <source>
        <strain evidence="2">NBRC 16418</strain>
    </source>
</reference>
<organism evidence="2 3">
    <name type="scientific">Virgisporangium ochraceum</name>
    <dbReference type="NCBI Taxonomy" id="65505"/>
    <lineage>
        <taxon>Bacteria</taxon>
        <taxon>Bacillati</taxon>
        <taxon>Actinomycetota</taxon>
        <taxon>Actinomycetes</taxon>
        <taxon>Micromonosporales</taxon>
        <taxon>Micromonosporaceae</taxon>
        <taxon>Virgisporangium</taxon>
    </lineage>
</organism>
<accession>A0A8J4EHL0</accession>
<dbReference type="InterPro" id="IPR006521">
    <property type="entry name" value="Tail_protein_I"/>
</dbReference>
<dbReference type="EMBL" id="BOPH01000149">
    <property type="protein sequence ID" value="GIJ75099.1"/>
    <property type="molecule type" value="Genomic_DNA"/>
</dbReference>